<dbReference type="Pfam" id="PF11258">
    <property type="entry name" value="DUF3048"/>
    <property type="match status" value="1"/>
</dbReference>
<proteinExistence type="predicted"/>
<dbReference type="InterPro" id="IPR023158">
    <property type="entry name" value="YerB-like_sf"/>
</dbReference>
<dbReference type="EMBL" id="PSRQ01000022">
    <property type="protein sequence ID" value="PWU23835.1"/>
    <property type="molecule type" value="Genomic_DNA"/>
</dbReference>
<comment type="caution">
    <text evidence="4">The sequence shown here is derived from an EMBL/GenBank/DDBJ whole genome shotgun (WGS) entry which is preliminary data.</text>
</comment>
<feature type="transmembrane region" description="Helical" evidence="1">
    <location>
        <begin position="7"/>
        <end position="28"/>
    </location>
</feature>
<dbReference type="Pfam" id="PF17479">
    <property type="entry name" value="DUF3048_C"/>
    <property type="match status" value="1"/>
</dbReference>
<evidence type="ECO:0000313" key="5">
    <source>
        <dbReference type="Proteomes" id="UP000246104"/>
    </source>
</evidence>
<keyword evidence="1" id="KW-0472">Membrane</keyword>
<evidence type="ECO:0000259" key="3">
    <source>
        <dbReference type="Pfam" id="PF17479"/>
    </source>
</evidence>
<evidence type="ECO:0000256" key="1">
    <source>
        <dbReference type="SAM" id="Phobius"/>
    </source>
</evidence>
<evidence type="ECO:0000259" key="2">
    <source>
        <dbReference type="Pfam" id="PF11258"/>
    </source>
</evidence>
<evidence type="ECO:0000313" key="4">
    <source>
        <dbReference type="EMBL" id="PWU23835.1"/>
    </source>
</evidence>
<dbReference type="SUPFAM" id="SSF159774">
    <property type="entry name" value="YerB-like"/>
    <property type="match status" value="1"/>
</dbReference>
<keyword evidence="1" id="KW-0812">Transmembrane</keyword>
<organism evidence="4 5">
    <name type="scientific">Candidatus Cerribacteria bacterium 'Amazon FNV 2010 28 9'</name>
    <dbReference type="NCBI Taxonomy" id="2081795"/>
    <lineage>
        <taxon>Bacteria</taxon>
        <taxon>Candidatus Cerribacteria</taxon>
    </lineage>
</organism>
<feature type="domain" description="DUF3048" evidence="2">
    <location>
        <begin position="82"/>
        <end position="176"/>
    </location>
</feature>
<feature type="domain" description="DUF3048" evidence="3">
    <location>
        <begin position="291"/>
        <end position="393"/>
    </location>
</feature>
<accession>A0A317JQW7</accession>
<keyword evidence="1" id="KW-1133">Transmembrane helix</keyword>
<dbReference type="InterPro" id="IPR035328">
    <property type="entry name" value="DUF3048_C"/>
</dbReference>
<gene>
    <name evidence="4" type="ORF">C5B42_01580</name>
</gene>
<dbReference type="InterPro" id="IPR021416">
    <property type="entry name" value="DUF3048_N"/>
</dbReference>
<evidence type="ECO:0008006" key="6">
    <source>
        <dbReference type="Google" id="ProtNLM"/>
    </source>
</evidence>
<dbReference type="Proteomes" id="UP000246104">
    <property type="component" value="Unassembled WGS sequence"/>
</dbReference>
<reference evidence="4 5" key="1">
    <citation type="submission" date="2018-02" db="EMBL/GenBank/DDBJ databases">
        <title>Genomic Reconstructions from Amazon Rainforest and Pasture Soil Reveal Novel Insights into the Physiology of Candidate Phyla in Tropical Sites.</title>
        <authorList>
            <person name="Kroeger M.E."/>
            <person name="Delmont T."/>
            <person name="Eren A.M."/>
            <person name="Guo J."/>
            <person name="Meyer K.M."/>
            <person name="Khan K."/>
            <person name="Rodrigues J.L.M."/>
            <person name="Bohannan B.J.M."/>
            <person name="Tringe S."/>
            <person name="Borges C.D."/>
            <person name="Tiedje J."/>
            <person name="Tsai S.M."/>
            <person name="Nusslein K."/>
        </authorList>
    </citation>
    <scope>NUCLEOTIDE SEQUENCE [LARGE SCALE GENOMIC DNA]</scope>
    <source>
        <strain evidence="4">Amazon FNV 2010 28 9</strain>
    </source>
</reference>
<name>A0A317JQW7_9BACT</name>
<dbReference type="Gene3D" id="3.50.90.10">
    <property type="entry name" value="YerB-like"/>
    <property type="match status" value="1"/>
</dbReference>
<dbReference type="AlphaFoldDB" id="A0A317JQW7"/>
<sequence length="406" mass="44756">MQAKQLGILIGTYAVTAIVAFVGFKMAFNSGALTPSLPGNSGLAGLISPVVPGASGSLAVNTQAPKTEVCPINGEKYTAAEKDAWSKQRPLMVMIENHPDARPQSGLDFTDVVYETVAEGGITRFMGVFYCAAQAKDEIVAPVRSARQAFIDYASEYNFPLYAHVGGANNFPPQTDGGTDPRVQALEHLQQYGWTLSNDIDGMSAGYPTFVRNYNRIPGKQIATEHTMESSTYRLWDLGAKRGLTDIGKDGKDWQTGFVPWQFQDDADAGARPQSQVVKYDFWSGIPGFDVQWNYDPSTNEYKRTMAGAPHIDQDDNQQLTAKNVVVLYTKEYPSVDMHKHVYYQTIGNGNAVVFQDGVRIDATWVKKDRLSRLTFLDSKGHEIKFVRGRIWITILGTGNTSLSVQ</sequence>
<protein>
    <recommendedName>
        <fullName evidence="6">DUF3048 domain-containing protein</fullName>
    </recommendedName>
</protein>